<evidence type="ECO:0000256" key="2">
    <source>
        <dbReference type="ARBA" id="ARBA00004477"/>
    </source>
</evidence>
<evidence type="ECO:0000256" key="8">
    <source>
        <dbReference type="ARBA" id="ARBA00023136"/>
    </source>
</evidence>
<feature type="transmembrane region" description="Helical" evidence="9">
    <location>
        <begin position="208"/>
        <end position="229"/>
    </location>
</feature>
<evidence type="ECO:0000256" key="9">
    <source>
        <dbReference type="SAM" id="Phobius"/>
    </source>
</evidence>
<keyword evidence="7 9" id="KW-1133">Transmembrane helix</keyword>
<keyword evidence="12" id="KW-1185">Reference proteome</keyword>
<feature type="transmembrane region" description="Helical" evidence="9">
    <location>
        <begin position="284"/>
        <end position="305"/>
    </location>
</feature>
<dbReference type="Pfam" id="PF04756">
    <property type="entry name" value="OST3_OST6"/>
    <property type="match status" value="1"/>
</dbReference>
<comment type="caution">
    <text evidence="11">The sequence shown here is derived from an EMBL/GenBank/DDBJ whole genome shotgun (WGS) entry which is preliminary data.</text>
</comment>
<dbReference type="PANTHER" id="PTHR12692">
    <property type="entry name" value="DOLICHYL-DIPHOSPHOOLIGOSACCHARIDE--PROTEIN GLYCOSYLTRANSFERASE-RELATED"/>
    <property type="match status" value="1"/>
</dbReference>
<keyword evidence="5 10" id="KW-0732">Signal</keyword>
<evidence type="ECO:0000313" key="12">
    <source>
        <dbReference type="Proteomes" id="UP000193685"/>
    </source>
</evidence>
<reference evidence="11 12" key="1">
    <citation type="submission" date="2016-07" db="EMBL/GenBank/DDBJ databases">
        <title>Pervasive Adenine N6-methylation of Active Genes in Fungi.</title>
        <authorList>
            <consortium name="DOE Joint Genome Institute"/>
            <person name="Mondo S.J."/>
            <person name="Dannebaum R.O."/>
            <person name="Kuo R.C."/>
            <person name="Labutti K."/>
            <person name="Haridas S."/>
            <person name="Kuo A."/>
            <person name="Salamov A."/>
            <person name="Ahrendt S.R."/>
            <person name="Lipzen A."/>
            <person name="Sullivan W."/>
            <person name="Andreopoulos W.B."/>
            <person name="Clum A."/>
            <person name="Lindquist E."/>
            <person name="Daum C."/>
            <person name="Ramamoorthy G.K."/>
            <person name="Gryganskyi A."/>
            <person name="Culley D."/>
            <person name="Magnuson J.K."/>
            <person name="James T.Y."/>
            <person name="O'Malley M.A."/>
            <person name="Stajich J.E."/>
            <person name="Spatafora J.W."/>
            <person name="Visel A."/>
            <person name="Grigoriev I.V."/>
        </authorList>
    </citation>
    <scope>NUCLEOTIDE SEQUENCE [LARGE SCALE GENOMIC DNA]</scope>
    <source>
        <strain evidence="11 12">12-1054</strain>
    </source>
</reference>
<feature type="transmembrane region" description="Helical" evidence="9">
    <location>
        <begin position="249"/>
        <end position="272"/>
    </location>
</feature>
<dbReference type="Proteomes" id="UP000193685">
    <property type="component" value="Unassembled WGS sequence"/>
</dbReference>
<dbReference type="OrthoDB" id="67566at2759"/>
<proteinExistence type="inferred from homology"/>
<dbReference type="OMA" id="VLFGMYS"/>
<dbReference type="InterPro" id="IPR036249">
    <property type="entry name" value="Thioredoxin-like_sf"/>
</dbReference>
<name>A0A1Y2FK39_PROLT</name>
<protein>
    <submittedName>
        <fullName evidence="11">Uncharacterized protein</fullName>
    </submittedName>
</protein>
<sequence>MKLIVALSLVSATLAAVSDLPVDSHGLVQLNDKRYTALTAVPREHYSVVLLTALGSQYNCAFCKEFDPQFKAIGSTVRAAQASRGKNTPEIILGNLDFSAGQETFQKLQIASAPNLWIYPPTKGPHAKVANENESPEPIRFDFAGSSPEELGDQAMEWISQITGTKMKIKRPFDYLKFTRMVVSIAAIIGSLYIFYAVAGTIFYSRHFWAVLTIGAILIFNGGQMFTQIRHMPYSSRGGYVAQGFQEQFGAEVHIVAATYAILAFSTISLAISVPRIKHEGTQAMLAGVWVVIQVMVFSFLLQLFRQKNGGYPFKLLL</sequence>
<dbReference type="GO" id="GO:0018279">
    <property type="term" value="P:protein N-linked glycosylation via asparagine"/>
    <property type="evidence" value="ECO:0007669"/>
    <property type="project" value="TreeGrafter"/>
</dbReference>
<comment type="function">
    <text evidence="1">Subunit of the oligosaccharyl transferase (OST) complex that catalyzes the initial transfer of a defined glycan (Glc(3)Man(9)GlcNAc(2) in eukaryotes) from the lipid carrier dolichol-pyrophosphate to an asparagine residue within an Asn-X-Ser/Thr consensus motif in nascent polypeptide chains, the first step in protein N-glycosylation. N-glycosylation occurs cotranslationally and the complex associates with the Sec61 complex at the channel-forming translocon complex that mediates protein translocation across the endoplasmic reticulum (ER). All subunits are required for a maximal enzyme activity.</text>
</comment>
<evidence type="ECO:0000256" key="7">
    <source>
        <dbReference type="ARBA" id="ARBA00022989"/>
    </source>
</evidence>
<evidence type="ECO:0000313" key="11">
    <source>
        <dbReference type="EMBL" id="ORY84341.1"/>
    </source>
</evidence>
<dbReference type="InterPro" id="IPR021149">
    <property type="entry name" value="OligosaccharylTrfase_OST3/OST6"/>
</dbReference>
<dbReference type="GO" id="GO:0008250">
    <property type="term" value="C:oligosaccharyltransferase complex"/>
    <property type="evidence" value="ECO:0007669"/>
    <property type="project" value="TreeGrafter"/>
</dbReference>
<dbReference type="AlphaFoldDB" id="A0A1Y2FK39"/>
<accession>A0A1Y2FK39</accession>
<comment type="subcellular location">
    <subcellularLocation>
        <location evidence="2">Endoplasmic reticulum membrane</location>
        <topology evidence="2">Multi-pass membrane protein</topology>
    </subcellularLocation>
</comment>
<dbReference type="Gene3D" id="3.40.30.10">
    <property type="entry name" value="Glutaredoxin"/>
    <property type="match status" value="1"/>
</dbReference>
<keyword evidence="4 9" id="KW-0812">Transmembrane</keyword>
<evidence type="ECO:0000256" key="4">
    <source>
        <dbReference type="ARBA" id="ARBA00022692"/>
    </source>
</evidence>
<dbReference type="RefSeq" id="XP_040726359.1">
    <property type="nucleotide sequence ID" value="XM_040867630.1"/>
</dbReference>
<feature type="chain" id="PRO_5012688857" evidence="10">
    <location>
        <begin position="16"/>
        <end position="318"/>
    </location>
</feature>
<evidence type="ECO:0000256" key="5">
    <source>
        <dbReference type="ARBA" id="ARBA00022729"/>
    </source>
</evidence>
<feature type="transmembrane region" description="Helical" evidence="9">
    <location>
        <begin position="178"/>
        <end position="196"/>
    </location>
</feature>
<evidence type="ECO:0000256" key="6">
    <source>
        <dbReference type="ARBA" id="ARBA00022824"/>
    </source>
</evidence>
<dbReference type="SUPFAM" id="SSF52833">
    <property type="entry name" value="Thioredoxin-like"/>
    <property type="match status" value="1"/>
</dbReference>
<organism evidence="11 12">
    <name type="scientific">Protomyces lactucae-debilis</name>
    <dbReference type="NCBI Taxonomy" id="2754530"/>
    <lineage>
        <taxon>Eukaryota</taxon>
        <taxon>Fungi</taxon>
        <taxon>Dikarya</taxon>
        <taxon>Ascomycota</taxon>
        <taxon>Taphrinomycotina</taxon>
        <taxon>Taphrinomycetes</taxon>
        <taxon>Taphrinales</taxon>
        <taxon>Protomycetaceae</taxon>
        <taxon>Protomyces</taxon>
    </lineage>
</organism>
<evidence type="ECO:0000256" key="3">
    <source>
        <dbReference type="ARBA" id="ARBA00009561"/>
    </source>
</evidence>
<gene>
    <name evidence="11" type="ORF">BCR37DRAFT_345538</name>
</gene>
<feature type="signal peptide" evidence="10">
    <location>
        <begin position="1"/>
        <end position="15"/>
    </location>
</feature>
<dbReference type="GeneID" id="63784229"/>
<comment type="similarity">
    <text evidence="3">Belongs to the OST3/OST6 family.</text>
</comment>
<keyword evidence="6" id="KW-0256">Endoplasmic reticulum</keyword>
<dbReference type="PANTHER" id="PTHR12692:SF0">
    <property type="entry name" value="GH11935P"/>
    <property type="match status" value="1"/>
</dbReference>
<dbReference type="EMBL" id="MCFI01000006">
    <property type="protein sequence ID" value="ORY84341.1"/>
    <property type="molecule type" value="Genomic_DNA"/>
</dbReference>
<evidence type="ECO:0000256" key="10">
    <source>
        <dbReference type="SAM" id="SignalP"/>
    </source>
</evidence>
<dbReference type="STRING" id="56484.A0A1Y2FK39"/>
<keyword evidence="8 9" id="KW-0472">Membrane</keyword>
<evidence type="ECO:0000256" key="1">
    <source>
        <dbReference type="ARBA" id="ARBA00002791"/>
    </source>
</evidence>